<dbReference type="PATRIC" id="fig|1158610.3.peg.772"/>
<proteinExistence type="predicted"/>
<dbReference type="RefSeq" id="WP_010767467.1">
    <property type="nucleotide sequence ID" value="NZ_ASWE01000002.1"/>
</dbReference>
<keyword evidence="2" id="KW-1185">Reference proteome</keyword>
<comment type="caution">
    <text evidence="1">The sequence shown here is derived from an EMBL/GenBank/DDBJ whole genome shotgun (WGS) entry which is preliminary data.</text>
</comment>
<organism evidence="1 2">
    <name type="scientific">Enterococcus phoeniculicola ATCC BAA-412</name>
    <dbReference type="NCBI Taxonomy" id="1158610"/>
    <lineage>
        <taxon>Bacteria</taxon>
        <taxon>Bacillati</taxon>
        <taxon>Bacillota</taxon>
        <taxon>Bacilli</taxon>
        <taxon>Lactobacillales</taxon>
        <taxon>Enterococcaceae</taxon>
        <taxon>Enterococcus</taxon>
    </lineage>
</organism>
<evidence type="ECO:0000313" key="1">
    <source>
        <dbReference type="EMBL" id="EOL46674.1"/>
    </source>
</evidence>
<evidence type="ECO:0008006" key="3">
    <source>
        <dbReference type="Google" id="ProtNLM"/>
    </source>
</evidence>
<dbReference type="OrthoDB" id="1655898at2"/>
<evidence type="ECO:0000313" key="2">
    <source>
        <dbReference type="Proteomes" id="UP000013785"/>
    </source>
</evidence>
<reference evidence="1 2" key="1">
    <citation type="submission" date="2013-02" db="EMBL/GenBank/DDBJ databases">
        <title>The Genome Sequence of Enterococcus phoeniculicola BAA-412.</title>
        <authorList>
            <consortium name="The Broad Institute Genome Sequencing Platform"/>
            <consortium name="The Broad Institute Genome Sequencing Center for Infectious Disease"/>
            <person name="Earl A.M."/>
            <person name="Gilmore M.S."/>
            <person name="Lebreton F."/>
            <person name="Walker B."/>
            <person name="Young S.K."/>
            <person name="Zeng Q."/>
            <person name="Gargeya S."/>
            <person name="Fitzgerald M."/>
            <person name="Haas B."/>
            <person name="Abouelleil A."/>
            <person name="Alvarado L."/>
            <person name="Arachchi H.M."/>
            <person name="Berlin A.M."/>
            <person name="Chapman S.B."/>
            <person name="Dewar J."/>
            <person name="Goldberg J."/>
            <person name="Griggs A."/>
            <person name="Gujja S."/>
            <person name="Hansen M."/>
            <person name="Howarth C."/>
            <person name="Imamovic A."/>
            <person name="Larimer J."/>
            <person name="McCowan C."/>
            <person name="Murphy C."/>
            <person name="Neiman D."/>
            <person name="Pearson M."/>
            <person name="Priest M."/>
            <person name="Roberts A."/>
            <person name="Saif S."/>
            <person name="Shea T."/>
            <person name="Sisk P."/>
            <person name="Sykes S."/>
            <person name="Wortman J."/>
            <person name="Nusbaum C."/>
            <person name="Birren B."/>
        </authorList>
    </citation>
    <scope>NUCLEOTIDE SEQUENCE [LARGE SCALE GENOMIC DNA]</scope>
    <source>
        <strain evidence="1 2">ATCC BAA-412</strain>
    </source>
</reference>
<protein>
    <recommendedName>
        <fullName evidence="3">TPR repeat-containing protein</fullName>
    </recommendedName>
</protein>
<accession>R3TYI5</accession>
<dbReference type="HOGENOM" id="CLU_074772_0_0_9"/>
<dbReference type="STRING" id="154621.RV11_GL001286"/>
<gene>
    <name evidence="1" type="ORF">UC3_00794</name>
</gene>
<dbReference type="eggNOG" id="COG0457">
    <property type="taxonomic scope" value="Bacteria"/>
</dbReference>
<dbReference type="EMBL" id="AJAT01000010">
    <property type="protein sequence ID" value="EOL46674.1"/>
    <property type="molecule type" value="Genomic_DNA"/>
</dbReference>
<name>R3TYI5_9ENTE</name>
<dbReference type="Proteomes" id="UP000013785">
    <property type="component" value="Unassembled WGS sequence"/>
</dbReference>
<dbReference type="AlphaFoldDB" id="R3TYI5"/>
<sequence>MNQIEFPKEFQRLVRLGKHALDEGELLKATEYFSSAYDLEQDFSVNLLLVSTLLELGEADKAFEYAKEMWHDYFKSIDYLGLYLQVLLQKRLFIQATSLIGSKRETANTDEQHLLDDYQEQITQTEHAYQQLEYRKVKEGIKNLQSLSTADYLTQMGEIKKIETLPTEVFESLAATFLKDELLHQLVRSKVLEELVKIQSEQTYDFLWLDEKLYTVVPKNLLLPASAKTYQQVSNLLEEKLVNDNPSLLLNMMNEVRLHFALLFPYADEKIKNPYLWAVSYLVDYAEYNLQADARLEENEWEAIQQLKEQLQEQIQKLYFQ</sequence>